<reference evidence="2 3" key="1">
    <citation type="submission" date="2019-02" db="EMBL/GenBank/DDBJ databases">
        <title>Genomic Encyclopedia of Type Strains, Phase IV (KMG-IV): sequencing the most valuable type-strain genomes for metagenomic binning, comparative biology and taxonomic classification.</title>
        <authorList>
            <person name="Goeker M."/>
        </authorList>
    </citation>
    <scope>NUCLEOTIDE SEQUENCE [LARGE SCALE GENOMIC DNA]</scope>
    <source>
        <strain evidence="2 3">DSM 101727</strain>
    </source>
</reference>
<organism evidence="2 3">
    <name type="scientific">Herbihabitans rhizosphaerae</name>
    <dbReference type="NCBI Taxonomy" id="1872711"/>
    <lineage>
        <taxon>Bacteria</taxon>
        <taxon>Bacillati</taxon>
        <taxon>Actinomycetota</taxon>
        <taxon>Actinomycetes</taxon>
        <taxon>Pseudonocardiales</taxon>
        <taxon>Pseudonocardiaceae</taxon>
        <taxon>Herbihabitans</taxon>
    </lineage>
</organism>
<feature type="domain" description="AB hydrolase-1" evidence="1">
    <location>
        <begin position="11"/>
        <end position="60"/>
    </location>
</feature>
<sequence>MSHAQAEDGQFAGDVIAVLDHLGVERADVYGTSMGGRVAQWVAALYPERVRRLVLGCTSPGGGHGVERDSDVRRSLGDPDQTAVRRALLDLMYTPAGSPPTPARTARSAIRDCPCAPAAGT</sequence>
<keyword evidence="3" id="KW-1185">Reference proteome</keyword>
<evidence type="ECO:0000313" key="3">
    <source>
        <dbReference type="Proteomes" id="UP000294257"/>
    </source>
</evidence>
<dbReference type="Proteomes" id="UP000294257">
    <property type="component" value="Unassembled WGS sequence"/>
</dbReference>
<evidence type="ECO:0000259" key="1">
    <source>
        <dbReference type="Pfam" id="PF00561"/>
    </source>
</evidence>
<dbReference type="AlphaFoldDB" id="A0A4Q7KEG8"/>
<dbReference type="Gene3D" id="3.40.50.1820">
    <property type="entry name" value="alpha/beta hydrolase"/>
    <property type="match status" value="1"/>
</dbReference>
<dbReference type="SUPFAM" id="SSF53474">
    <property type="entry name" value="alpha/beta-Hydrolases"/>
    <property type="match status" value="1"/>
</dbReference>
<dbReference type="RefSeq" id="WP_341273202.1">
    <property type="nucleotide sequence ID" value="NZ_SGWQ01000011.1"/>
</dbReference>
<dbReference type="InterPro" id="IPR050471">
    <property type="entry name" value="AB_hydrolase"/>
</dbReference>
<dbReference type="InterPro" id="IPR000073">
    <property type="entry name" value="AB_hydrolase_1"/>
</dbReference>
<evidence type="ECO:0000313" key="2">
    <source>
        <dbReference type="EMBL" id="RZS32645.1"/>
    </source>
</evidence>
<proteinExistence type="predicted"/>
<keyword evidence="2" id="KW-0378">Hydrolase</keyword>
<dbReference type="GO" id="GO:0016787">
    <property type="term" value="F:hydrolase activity"/>
    <property type="evidence" value="ECO:0007669"/>
    <property type="project" value="UniProtKB-KW"/>
</dbReference>
<dbReference type="Pfam" id="PF00561">
    <property type="entry name" value="Abhydrolase_1"/>
    <property type="match status" value="1"/>
</dbReference>
<protein>
    <submittedName>
        <fullName evidence="2">Alpha/beta hydrolase family protein</fullName>
    </submittedName>
</protein>
<dbReference type="PANTHER" id="PTHR43433:SF5">
    <property type="entry name" value="AB HYDROLASE-1 DOMAIN-CONTAINING PROTEIN"/>
    <property type="match status" value="1"/>
</dbReference>
<dbReference type="EMBL" id="SGWQ01000011">
    <property type="protein sequence ID" value="RZS32645.1"/>
    <property type="molecule type" value="Genomic_DNA"/>
</dbReference>
<comment type="caution">
    <text evidence="2">The sequence shown here is derived from an EMBL/GenBank/DDBJ whole genome shotgun (WGS) entry which is preliminary data.</text>
</comment>
<dbReference type="InterPro" id="IPR029058">
    <property type="entry name" value="AB_hydrolase_fold"/>
</dbReference>
<dbReference type="PANTHER" id="PTHR43433">
    <property type="entry name" value="HYDROLASE, ALPHA/BETA FOLD FAMILY PROTEIN"/>
    <property type="match status" value="1"/>
</dbReference>
<gene>
    <name evidence="2" type="ORF">EV193_11121</name>
</gene>
<name>A0A4Q7KEG8_9PSEU</name>
<accession>A0A4Q7KEG8</accession>